<dbReference type="Proteomes" id="UP000037460">
    <property type="component" value="Unassembled WGS sequence"/>
</dbReference>
<accession>A0A0M0LR57</accession>
<gene>
    <name evidence="2" type="ORF">Ctob_015867</name>
</gene>
<dbReference type="EMBL" id="JWZX01000198">
    <property type="protein sequence ID" value="KOO53514.1"/>
    <property type="molecule type" value="Genomic_DNA"/>
</dbReference>
<proteinExistence type="predicted"/>
<feature type="compositionally biased region" description="Low complexity" evidence="1">
    <location>
        <begin position="125"/>
        <end position="146"/>
    </location>
</feature>
<evidence type="ECO:0000313" key="3">
    <source>
        <dbReference type="Proteomes" id="UP000037460"/>
    </source>
</evidence>
<feature type="region of interest" description="Disordered" evidence="1">
    <location>
        <begin position="1"/>
        <end position="21"/>
    </location>
</feature>
<sequence length="300" mass="31735">MARAQPQFAKGTDLPPLPESSRSFWRAGGTAEAAWAIYANHGGGYAYRLCRNVGKREMSEACYQQTHLEFATETTEVRYMDGSRPSVWINATTTSKGTWPLGSQWRKNPVPMCGCDAGIGCKPRSSSTITSSSSTITSSSSLSSSSAAPPNRGSDGCSAANPYACYDRAYPKSYLAAGQRVPECPTGLMFPSAWAEGAGVYELAMTGHAAHLGQQNCYFGATSKFISALNTTRDRSGHCSHEADFAGCSNFGNPYSYNCVCACVAEDGPGEGCALNFSATVVARSMPTCECAFPVGRALG</sequence>
<protein>
    <submittedName>
        <fullName evidence="2">Uncharacterized protein</fullName>
    </submittedName>
</protein>
<organism evidence="2 3">
    <name type="scientific">Chrysochromulina tobinii</name>
    <dbReference type="NCBI Taxonomy" id="1460289"/>
    <lineage>
        <taxon>Eukaryota</taxon>
        <taxon>Haptista</taxon>
        <taxon>Haptophyta</taxon>
        <taxon>Prymnesiophyceae</taxon>
        <taxon>Prymnesiales</taxon>
        <taxon>Chrysochromulinaceae</taxon>
        <taxon>Chrysochromulina</taxon>
    </lineage>
</organism>
<keyword evidence="3" id="KW-1185">Reference proteome</keyword>
<dbReference type="OrthoDB" id="410699at2759"/>
<comment type="caution">
    <text evidence="2">The sequence shown here is derived from an EMBL/GenBank/DDBJ whole genome shotgun (WGS) entry which is preliminary data.</text>
</comment>
<dbReference type="AlphaFoldDB" id="A0A0M0LR57"/>
<feature type="region of interest" description="Disordered" evidence="1">
    <location>
        <begin position="123"/>
        <end position="153"/>
    </location>
</feature>
<name>A0A0M0LR57_9EUKA</name>
<reference evidence="3" key="1">
    <citation type="journal article" date="2015" name="PLoS Genet.">
        <title>Genome Sequence and Transcriptome Analyses of Chrysochromulina tobin: Metabolic Tools for Enhanced Algal Fitness in the Prominent Order Prymnesiales (Haptophyceae).</title>
        <authorList>
            <person name="Hovde B.T."/>
            <person name="Deodato C.R."/>
            <person name="Hunsperger H.M."/>
            <person name="Ryken S.A."/>
            <person name="Yost W."/>
            <person name="Jha R.K."/>
            <person name="Patterson J."/>
            <person name="Monnat R.J. Jr."/>
            <person name="Barlow S.B."/>
            <person name="Starkenburg S.R."/>
            <person name="Cattolico R.A."/>
        </authorList>
    </citation>
    <scope>NUCLEOTIDE SEQUENCE</scope>
    <source>
        <strain evidence="3">CCMP291</strain>
    </source>
</reference>
<evidence type="ECO:0000313" key="2">
    <source>
        <dbReference type="EMBL" id="KOO53514.1"/>
    </source>
</evidence>
<evidence type="ECO:0000256" key="1">
    <source>
        <dbReference type="SAM" id="MobiDB-lite"/>
    </source>
</evidence>